<keyword evidence="1" id="KW-0805">Transcription regulation</keyword>
<dbReference type="InterPro" id="IPR050204">
    <property type="entry name" value="AraC_XylS_family_regulators"/>
</dbReference>
<evidence type="ECO:0000313" key="5">
    <source>
        <dbReference type="EMBL" id="ODN70239.1"/>
    </source>
</evidence>
<dbReference type="PANTHER" id="PTHR46796">
    <property type="entry name" value="HTH-TYPE TRANSCRIPTIONAL ACTIVATOR RHAS-RELATED"/>
    <property type="match status" value="1"/>
</dbReference>
<dbReference type="EMBL" id="MCRJ01000057">
    <property type="protein sequence ID" value="ODN70239.1"/>
    <property type="molecule type" value="Genomic_DNA"/>
</dbReference>
<reference evidence="5 6" key="1">
    <citation type="submission" date="2016-07" db="EMBL/GenBank/DDBJ databases">
        <title>Draft Genome Sequence of Methylobrevis pamukkalensis PK2.</title>
        <authorList>
            <person name="Vasilenko O.V."/>
            <person name="Doronina N.V."/>
            <person name="Shmareva M.N."/>
            <person name="Tarlachkov S.V."/>
            <person name="Mustakhimov I."/>
            <person name="Trotsenko Y.A."/>
        </authorList>
    </citation>
    <scope>NUCLEOTIDE SEQUENCE [LARGE SCALE GENOMIC DNA]</scope>
    <source>
        <strain evidence="5 6">PK2</strain>
    </source>
</reference>
<dbReference type="Proteomes" id="UP000094622">
    <property type="component" value="Unassembled WGS sequence"/>
</dbReference>
<dbReference type="Gene3D" id="1.10.10.60">
    <property type="entry name" value="Homeodomain-like"/>
    <property type="match status" value="1"/>
</dbReference>
<keyword evidence="3" id="KW-0804">Transcription</keyword>
<dbReference type="GO" id="GO:0043565">
    <property type="term" value="F:sequence-specific DNA binding"/>
    <property type="evidence" value="ECO:0007669"/>
    <property type="project" value="InterPro"/>
</dbReference>
<name>A0A1E3H1N4_9HYPH</name>
<gene>
    <name evidence="5" type="primary">feaR</name>
    <name evidence="5" type="ORF">A6302_02450</name>
</gene>
<dbReference type="PROSITE" id="PS01124">
    <property type="entry name" value="HTH_ARAC_FAMILY_2"/>
    <property type="match status" value="1"/>
</dbReference>
<comment type="caution">
    <text evidence="5">The sequence shown here is derived from an EMBL/GenBank/DDBJ whole genome shotgun (WGS) entry which is preliminary data.</text>
</comment>
<proteinExistence type="predicted"/>
<evidence type="ECO:0000313" key="6">
    <source>
        <dbReference type="Proteomes" id="UP000094622"/>
    </source>
</evidence>
<keyword evidence="6" id="KW-1185">Reference proteome</keyword>
<accession>A0A1E3H1N4</accession>
<evidence type="ECO:0000256" key="3">
    <source>
        <dbReference type="ARBA" id="ARBA00023163"/>
    </source>
</evidence>
<dbReference type="PANTHER" id="PTHR46796:SF6">
    <property type="entry name" value="ARAC SUBFAMILY"/>
    <property type="match status" value="1"/>
</dbReference>
<feature type="domain" description="HTH araC/xylS-type" evidence="4">
    <location>
        <begin position="221"/>
        <end position="320"/>
    </location>
</feature>
<dbReference type="Pfam" id="PF12833">
    <property type="entry name" value="HTH_18"/>
    <property type="match status" value="1"/>
</dbReference>
<dbReference type="SUPFAM" id="SSF46689">
    <property type="entry name" value="Homeodomain-like"/>
    <property type="match status" value="1"/>
</dbReference>
<dbReference type="InterPro" id="IPR018060">
    <property type="entry name" value="HTH_AraC"/>
</dbReference>
<dbReference type="GO" id="GO:0003700">
    <property type="term" value="F:DNA-binding transcription factor activity"/>
    <property type="evidence" value="ECO:0007669"/>
    <property type="project" value="InterPro"/>
</dbReference>
<dbReference type="SMART" id="SM00342">
    <property type="entry name" value="HTH_ARAC"/>
    <property type="match status" value="1"/>
</dbReference>
<evidence type="ECO:0000256" key="1">
    <source>
        <dbReference type="ARBA" id="ARBA00023015"/>
    </source>
</evidence>
<dbReference type="RefSeq" id="WP_069307058.1">
    <property type="nucleotide sequence ID" value="NZ_MCRJ01000057.1"/>
</dbReference>
<organism evidence="5 6">
    <name type="scientific">Methylobrevis pamukkalensis</name>
    <dbReference type="NCBI Taxonomy" id="1439726"/>
    <lineage>
        <taxon>Bacteria</taxon>
        <taxon>Pseudomonadati</taxon>
        <taxon>Pseudomonadota</taxon>
        <taxon>Alphaproteobacteria</taxon>
        <taxon>Hyphomicrobiales</taxon>
        <taxon>Pleomorphomonadaceae</taxon>
        <taxon>Methylobrevis</taxon>
    </lineage>
</organism>
<sequence>MLDNSLLRRAKDLPRLRPVTQVFSTEPLPKDIRFDAFRARINSMFEMKAFDRSEERDFFGRIRSVHLGALIVSTMETTSFAFARSRRRILTDFIDHVLLRIDLDGPFETGGRPIGVLVIDLGRIIDVGVTPASNISVVVPRRVLGLPDEALATLHGVRLETPMALILADHIVSVVRHVGDVDLSDAEAIGALTPALIAACLKPGEDRVGRARADLDVVTVGRARAFIEANLRDPRLNPESVARGVGVSRAGLYRLLEPAGGVAKAIREARLKQALHDIVERGATARLGDIGHALCFSSEAQFSRAFKAQFGFTPREARAAVVEGRNVSALGDGAPDPDRLVFGEWLSRL</sequence>
<dbReference type="InterPro" id="IPR009057">
    <property type="entry name" value="Homeodomain-like_sf"/>
</dbReference>
<dbReference type="AlphaFoldDB" id="A0A1E3H1N4"/>
<keyword evidence="2" id="KW-0238">DNA-binding</keyword>
<evidence type="ECO:0000259" key="4">
    <source>
        <dbReference type="PROSITE" id="PS01124"/>
    </source>
</evidence>
<protein>
    <submittedName>
        <fullName evidence="5">Transcriptional activator FeaR</fullName>
    </submittedName>
</protein>
<evidence type="ECO:0000256" key="2">
    <source>
        <dbReference type="ARBA" id="ARBA00023125"/>
    </source>
</evidence>